<accession>A0ACB9NBF0</accession>
<organism evidence="1 2">
    <name type="scientific">Bauhinia variegata</name>
    <name type="common">Purple orchid tree</name>
    <name type="synonym">Phanera variegata</name>
    <dbReference type="NCBI Taxonomy" id="167791"/>
    <lineage>
        <taxon>Eukaryota</taxon>
        <taxon>Viridiplantae</taxon>
        <taxon>Streptophyta</taxon>
        <taxon>Embryophyta</taxon>
        <taxon>Tracheophyta</taxon>
        <taxon>Spermatophyta</taxon>
        <taxon>Magnoliopsida</taxon>
        <taxon>eudicotyledons</taxon>
        <taxon>Gunneridae</taxon>
        <taxon>Pentapetalae</taxon>
        <taxon>rosids</taxon>
        <taxon>fabids</taxon>
        <taxon>Fabales</taxon>
        <taxon>Fabaceae</taxon>
        <taxon>Cercidoideae</taxon>
        <taxon>Cercideae</taxon>
        <taxon>Bauhiniinae</taxon>
        <taxon>Bauhinia</taxon>
    </lineage>
</organism>
<dbReference type="Proteomes" id="UP000828941">
    <property type="component" value="Chromosome 7"/>
</dbReference>
<proteinExistence type="predicted"/>
<reference evidence="1 2" key="1">
    <citation type="journal article" date="2022" name="DNA Res.">
        <title>Chromosomal-level genome assembly of the orchid tree Bauhinia variegata (Leguminosae; Cercidoideae) supports the allotetraploid origin hypothesis of Bauhinia.</title>
        <authorList>
            <person name="Zhong Y."/>
            <person name="Chen Y."/>
            <person name="Zheng D."/>
            <person name="Pang J."/>
            <person name="Liu Y."/>
            <person name="Luo S."/>
            <person name="Meng S."/>
            <person name="Qian L."/>
            <person name="Wei D."/>
            <person name="Dai S."/>
            <person name="Zhou R."/>
        </authorList>
    </citation>
    <scope>NUCLEOTIDE SEQUENCE [LARGE SCALE GENOMIC DNA]</scope>
    <source>
        <strain evidence="1">BV-YZ2020</strain>
    </source>
</reference>
<comment type="caution">
    <text evidence="1">The sequence shown here is derived from an EMBL/GenBank/DDBJ whole genome shotgun (WGS) entry which is preliminary data.</text>
</comment>
<evidence type="ECO:0000313" key="1">
    <source>
        <dbReference type="EMBL" id="KAI4333734.1"/>
    </source>
</evidence>
<protein>
    <submittedName>
        <fullName evidence="1">Uncharacterized protein</fullName>
    </submittedName>
</protein>
<keyword evidence="2" id="KW-1185">Reference proteome</keyword>
<sequence length="295" mass="34201">MKVKAEDLQGLKQLETFAGILYNSENFNNYVRAMQEINHRPRNYLLQLGTSNPFNPTFGKAVIFVSCNILSRGRGLPLVLPIDVEQLYLSMCRRWRFVCEVFSFNIAKSLKYCEIFDCEELEYLFCFSYTCSFCSSLQNLESVKLSVLSNLRFLWKETDTLLSDTLFRLRFVKISSCYSLKTLLTPEIVARLQSLEKLHVEYCDELKEIFSVEDKEQMGEELSGADQSLDNNSSDRTKLFLPKLVSLLLEQLPQLTNVCRGEMHCNSLQVFRIDVCPKLEELPRTVPWFQIDVTP</sequence>
<evidence type="ECO:0000313" key="2">
    <source>
        <dbReference type="Proteomes" id="UP000828941"/>
    </source>
</evidence>
<gene>
    <name evidence="1" type="ORF">L6164_018504</name>
</gene>
<dbReference type="EMBL" id="CM039432">
    <property type="protein sequence ID" value="KAI4333734.1"/>
    <property type="molecule type" value="Genomic_DNA"/>
</dbReference>
<name>A0ACB9NBF0_BAUVA</name>